<feature type="compositionally biased region" description="Polar residues" evidence="1">
    <location>
        <begin position="162"/>
        <end position="171"/>
    </location>
</feature>
<feature type="transmembrane region" description="Helical" evidence="2">
    <location>
        <begin position="107"/>
        <end position="130"/>
    </location>
</feature>
<reference evidence="5" key="1">
    <citation type="submission" date="2020-01" db="EMBL/GenBank/DDBJ databases">
        <authorList>
            <consortium name="DOE Joint Genome Institute"/>
            <person name="Haridas S."/>
            <person name="Albert R."/>
            <person name="Binder M."/>
            <person name="Bloem J."/>
            <person name="Labutti K."/>
            <person name="Salamov A."/>
            <person name="Andreopoulos B."/>
            <person name="Baker S.E."/>
            <person name="Barry K."/>
            <person name="Bills G."/>
            <person name="Bluhm B.H."/>
            <person name="Cannon C."/>
            <person name="Castanera R."/>
            <person name="Culley D.E."/>
            <person name="Daum C."/>
            <person name="Ezra D."/>
            <person name="Gonzalez J.B."/>
            <person name="Henrissat B."/>
            <person name="Kuo A."/>
            <person name="Liang C."/>
            <person name="Lipzen A."/>
            <person name="Lutzoni F."/>
            <person name="Magnuson J."/>
            <person name="Mondo S."/>
            <person name="Nolan M."/>
            <person name="Ohm R."/>
            <person name="Pangilinan J."/>
            <person name="Park H.-J."/>
            <person name="Ramirez L."/>
            <person name="Alfaro M."/>
            <person name="Sun H."/>
            <person name="Tritt A."/>
            <person name="Yoshinaga Y."/>
            <person name="Zwiers L.-H."/>
            <person name="Turgeon B.G."/>
            <person name="Goodwin S.B."/>
            <person name="Spatafora J.W."/>
            <person name="Crous P.W."/>
            <person name="Grigoriev I.V."/>
        </authorList>
    </citation>
    <scope>NUCLEOTIDE SEQUENCE</scope>
    <source>
        <strain evidence="5">CBS 342.82</strain>
    </source>
</reference>
<evidence type="ECO:0000313" key="4">
    <source>
        <dbReference type="Proteomes" id="UP000504637"/>
    </source>
</evidence>
<feature type="region of interest" description="Disordered" evidence="1">
    <location>
        <begin position="141"/>
        <end position="188"/>
    </location>
</feature>
<keyword evidence="2" id="KW-0812">Transmembrane</keyword>
<dbReference type="OrthoDB" id="2110422at2759"/>
<dbReference type="PANTHER" id="PTHR40629:SF1">
    <property type="entry name" value="PRO41 PROTEIN"/>
    <property type="match status" value="1"/>
</dbReference>
<dbReference type="InterPro" id="IPR056144">
    <property type="entry name" value="DUF7727"/>
</dbReference>
<feature type="transmembrane region" description="Helical" evidence="2">
    <location>
        <begin position="51"/>
        <end position="71"/>
    </location>
</feature>
<dbReference type="Proteomes" id="UP000504637">
    <property type="component" value="Unplaced"/>
</dbReference>
<dbReference type="GeneID" id="54358976"/>
<reference evidence="5" key="2">
    <citation type="submission" date="2020-04" db="EMBL/GenBank/DDBJ databases">
        <authorList>
            <consortium name="NCBI Genome Project"/>
        </authorList>
    </citation>
    <scope>NUCLEOTIDE SEQUENCE</scope>
    <source>
        <strain evidence="5">CBS 342.82</strain>
    </source>
</reference>
<evidence type="ECO:0000256" key="2">
    <source>
        <dbReference type="SAM" id="Phobius"/>
    </source>
</evidence>
<organism evidence="5">
    <name type="scientific">Dissoconium aciculare CBS 342.82</name>
    <dbReference type="NCBI Taxonomy" id="1314786"/>
    <lineage>
        <taxon>Eukaryota</taxon>
        <taxon>Fungi</taxon>
        <taxon>Dikarya</taxon>
        <taxon>Ascomycota</taxon>
        <taxon>Pezizomycotina</taxon>
        <taxon>Dothideomycetes</taxon>
        <taxon>Dothideomycetidae</taxon>
        <taxon>Mycosphaerellales</taxon>
        <taxon>Dissoconiaceae</taxon>
        <taxon>Dissoconium</taxon>
    </lineage>
</organism>
<feature type="domain" description="DUF7727" evidence="3">
    <location>
        <begin position="1"/>
        <end position="125"/>
    </location>
</feature>
<dbReference type="AlphaFoldDB" id="A0A6J3M9D8"/>
<keyword evidence="2" id="KW-1133">Transmembrane helix</keyword>
<accession>A0A6J3M9D8</accession>
<reference evidence="5" key="3">
    <citation type="submission" date="2025-08" db="UniProtKB">
        <authorList>
            <consortium name="RefSeq"/>
        </authorList>
    </citation>
    <scope>IDENTIFICATION</scope>
    <source>
        <strain evidence="5">CBS 342.82</strain>
    </source>
</reference>
<keyword evidence="2" id="KW-0472">Membrane</keyword>
<dbReference type="Pfam" id="PF24853">
    <property type="entry name" value="DUF7727"/>
    <property type="match status" value="1"/>
</dbReference>
<evidence type="ECO:0000256" key="1">
    <source>
        <dbReference type="SAM" id="MobiDB-lite"/>
    </source>
</evidence>
<name>A0A6J3M9D8_9PEZI</name>
<proteinExistence type="predicted"/>
<dbReference type="PANTHER" id="PTHR40629">
    <property type="entry name" value="PRO41 PROTEIN"/>
    <property type="match status" value="1"/>
</dbReference>
<feature type="transmembrane region" description="Helical" evidence="2">
    <location>
        <begin position="12"/>
        <end position="31"/>
    </location>
</feature>
<feature type="compositionally biased region" description="Low complexity" evidence="1">
    <location>
        <begin position="141"/>
        <end position="150"/>
    </location>
</feature>
<protein>
    <recommendedName>
        <fullName evidence="3">DUF7727 domain-containing protein</fullName>
    </recommendedName>
</protein>
<feature type="compositionally biased region" description="Pro residues" evidence="1">
    <location>
        <begin position="151"/>
        <end position="161"/>
    </location>
</feature>
<dbReference type="RefSeq" id="XP_033461671.1">
    <property type="nucleotide sequence ID" value="XM_033601176.1"/>
</dbReference>
<feature type="transmembrane region" description="Helical" evidence="2">
    <location>
        <begin position="83"/>
        <end position="101"/>
    </location>
</feature>
<sequence>MGRLIKNHWARLICMTAATYQIAASIEGFFWPKFFFDFLTKNLDGFVKPIPYLQILNLLCGIITLVYEWPLGFVAGTAVQQSLEARLFWLPLTSLLAVLMYQSTNPAIYYLVGLGVYFWAYCDGEVICAVPWTLPRRSSTTTTATAKKVAPSPPLPPPPPQRETQQFQGQQMPMAGARGHGNAHGVPF</sequence>
<gene>
    <name evidence="5" type="ORF">K489DRAFT_316602</name>
</gene>
<evidence type="ECO:0000313" key="5">
    <source>
        <dbReference type="RefSeq" id="XP_033461671.1"/>
    </source>
</evidence>
<keyword evidence="4" id="KW-1185">Reference proteome</keyword>
<evidence type="ECO:0000259" key="3">
    <source>
        <dbReference type="Pfam" id="PF24853"/>
    </source>
</evidence>